<feature type="compositionally biased region" description="Gly residues" evidence="1">
    <location>
        <begin position="149"/>
        <end position="165"/>
    </location>
</feature>
<reference evidence="3" key="1">
    <citation type="journal article" date="2019" name="MBio">
        <title>Virus Genomes from Deep Sea Sediments Expand the Ocean Megavirome and Support Independent Origins of Viral Gigantism.</title>
        <authorList>
            <person name="Backstrom D."/>
            <person name="Yutin N."/>
            <person name="Jorgensen S.L."/>
            <person name="Dharamshi J."/>
            <person name="Homa F."/>
            <person name="Zaremba-Niedwiedzka K."/>
            <person name="Spang A."/>
            <person name="Wolf Y.I."/>
            <person name="Koonin E.V."/>
            <person name="Ettema T.J."/>
        </authorList>
    </citation>
    <scope>NUCLEOTIDE SEQUENCE</scope>
</reference>
<feature type="region of interest" description="Disordered" evidence="1">
    <location>
        <begin position="184"/>
        <end position="223"/>
    </location>
</feature>
<gene>
    <name evidence="3" type="ORF">LCPAC304_05580</name>
</gene>
<dbReference type="Pfam" id="PF21722">
    <property type="entry name" value="Gly_rich_2"/>
    <property type="match status" value="1"/>
</dbReference>
<evidence type="ECO:0000256" key="1">
    <source>
        <dbReference type="SAM" id="MobiDB-lite"/>
    </source>
</evidence>
<evidence type="ECO:0000313" key="3">
    <source>
        <dbReference type="EMBL" id="QBK92211.1"/>
    </source>
</evidence>
<feature type="domain" description="Glycine-rich" evidence="2">
    <location>
        <begin position="17"/>
        <end position="243"/>
    </location>
</feature>
<organism evidence="3">
    <name type="scientific">Pithovirus LCPAC304</name>
    <dbReference type="NCBI Taxonomy" id="2506594"/>
    <lineage>
        <taxon>Viruses</taxon>
        <taxon>Pithoviruses</taxon>
    </lineage>
</organism>
<feature type="compositionally biased region" description="Low complexity" evidence="1">
    <location>
        <begin position="207"/>
        <end position="221"/>
    </location>
</feature>
<sequence>MDYRRLTVGNGVGPLANEYTITVPAGAQSITVQAHGGGGGGGGQFSTIFEYNTGIIVPITQNVQAAGGGGGGRLTGFFRPYTVGNPTTLTVTVGAASPVPTDPTTGFGFDGGESLVLFTPVVAGFEQVCAQGGKGGCVSKSTANEEGFAGAGSPGGNGGGGGGGAQLLTFPTTTPLPFGVGGLGLEQESGQDGEGGANPVLGGNGGSNAFSGSPGSNSAAGINGGGGGGGSGVVVPNSGGIGGPPGDLLISNAGGDFRIQDTGAAGAGCGVYLPSAAELGTTIFKSGGLGANGLVEIWFYIFPLAT</sequence>
<protein>
    <recommendedName>
        <fullName evidence="2">Glycine-rich domain-containing protein</fullName>
    </recommendedName>
</protein>
<accession>A0A481ZC09</accession>
<dbReference type="EMBL" id="MK500569">
    <property type="protein sequence ID" value="QBK92211.1"/>
    <property type="molecule type" value="Genomic_DNA"/>
</dbReference>
<feature type="region of interest" description="Disordered" evidence="1">
    <location>
        <begin position="148"/>
        <end position="167"/>
    </location>
</feature>
<proteinExistence type="predicted"/>
<feature type="compositionally biased region" description="Gly residues" evidence="1">
    <location>
        <begin position="192"/>
        <end position="206"/>
    </location>
</feature>
<name>A0A481ZC09_9VIRU</name>
<dbReference type="InterPro" id="IPR049304">
    <property type="entry name" value="Gly_rich_dom"/>
</dbReference>
<evidence type="ECO:0000259" key="2">
    <source>
        <dbReference type="Pfam" id="PF21722"/>
    </source>
</evidence>